<dbReference type="EMBL" id="CAJNOW010003190">
    <property type="protein sequence ID" value="CAF1372880.1"/>
    <property type="molecule type" value="Genomic_DNA"/>
</dbReference>
<dbReference type="OrthoDB" id="10008127at2759"/>
<gene>
    <name evidence="2" type="ORF">CJN711_LOCUS25313</name>
    <name evidence="1" type="ORF">KQP761_LOCUS8310</name>
</gene>
<name>A0A815J3Q4_9BILA</name>
<dbReference type="EMBL" id="CAJNOV010011828">
    <property type="protein sequence ID" value="CAF1464771.1"/>
    <property type="molecule type" value="Genomic_DNA"/>
</dbReference>
<evidence type="ECO:0000313" key="1">
    <source>
        <dbReference type="EMBL" id="CAF1372880.1"/>
    </source>
</evidence>
<comment type="caution">
    <text evidence="1">The sequence shown here is derived from an EMBL/GenBank/DDBJ whole genome shotgun (WGS) entry which is preliminary data.</text>
</comment>
<organism evidence="1 3">
    <name type="scientific">Rotaria magnacalcarata</name>
    <dbReference type="NCBI Taxonomy" id="392030"/>
    <lineage>
        <taxon>Eukaryota</taxon>
        <taxon>Metazoa</taxon>
        <taxon>Spiralia</taxon>
        <taxon>Gnathifera</taxon>
        <taxon>Rotifera</taxon>
        <taxon>Eurotatoria</taxon>
        <taxon>Bdelloidea</taxon>
        <taxon>Philodinida</taxon>
        <taxon>Philodinidae</taxon>
        <taxon>Rotaria</taxon>
    </lineage>
</organism>
<accession>A0A815J3Q4</accession>
<dbReference type="Proteomes" id="UP000663834">
    <property type="component" value="Unassembled WGS sequence"/>
</dbReference>
<proteinExistence type="predicted"/>
<dbReference type="Proteomes" id="UP000663855">
    <property type="component" value="Unassembled WGS sequence"/>
</dbReference>
<sequence>MLRKSHLRSKIQHRVPEFEIIDNDEKTHIGRIYPFSTDLERSEYGRAVAMKTSNTMKVEVKAMLLMATLIVKARLV</sequence>
<dbReference type="AlphaFoldDB" id="A0A815J3Q4"/>
<evidence type="ECO:0000313" key="2">
    <source>
        <dbReference type="EMBL" id="CAF1464771.1"/>
    </source>
</evidence>
<reference evidence="1" key="1">
    <citation type="submission" date="2021-02" db="EMBL/GenBank/DDBJ databases">
        <authorList>
            <person name="Nowell W R."/>
        </authorList>
    </citation>
    <scope>NUCLEOTIDE SEQUENCE</scope>
</reference>
<protein>
    <submittedName>
        <fullName evidence="1">Uncharacterized protein</fullName>
    </submittedName>
</protein>
<evidence type="ECO:0000313" key="3">
    <source>
        <dbReference type="Proteomes" id="UP000663834"/>
    </source>
</evidence>